<gene>
    <name evidence="1" type="ORF">HMPREF0813_00190</name>
</gene>
<dbReference type="Proteomes" id="UP000002973">
    <property type="component" value="Unassembled WGS sequence"/>
</dbReference>
<evidence type="ECO:0000313" key="1">
    <source>
        <dbReference type="EMBL" id="EFU23233.1"/>
    </source>
</evidence>
<dbReference type="AlphaFoldDB" id="E6IYX8"/>
<comment type="caution">
    <text evidence="1">The sequence shown here is derived from an EMBL/GenBank/DDBJ whole genome shotgun (WGS) entry which is preliminary data.</text>
</comment>
<sequence>MAEKESETFVNLAVLFVTDFVDYTCDLKSSSRVFAPPAACFLVPIVWETAGGDC</sequence>
<reference evidence="1 2" key="1">
    <citation type="submission" date="2010-11" db="EMBL/GenBank/DDBJ databases">
        <authorList>
            <person name="Weinstock G."/>
            <person name="Sodergren E."/>
            <person name="Clifton S."/>
            <person name="Fulton L."/>
            <person name="Fulton B."/>
            <person name="Courtney L."/>
            <person name="Fronick C."/>
            <person name="Harrison M."/>
            <person name="Strong C."/>
            <person name="Farmer C."/>
            <person name="Delahaunty K."/>
            <person name="Markovic C."/>
            <person name="Hall O."/>
            <person name="Minx P."/>
            <person name="Tomlinson C."/>
            <person name="Mitreva M."/>
            <person name="Hou S."/>
            <person name="Chen J."/>
            <person name="Wollam A."/>
            <person name="Pepin K.H."/>
            <person name="Johnson M."/>
            <person name="Bhonagiri V."/>
            <person name="Zhang X."/>
            <person name="Suruliraj S."/>
            <person name="Warren W."/>
            <person name="Chinwalla A."/>
            <person name="Mardis E.R."/>
            <person name="Wilson R.K."/>
        </authorList>
    </citation>
    <scope>NUCLEOTIDE SEQUENCE [LARGE SCALE GENOMIC DNA]</scope>
    <source>
        <strain evidence="1 2">F0211</strain>
    </source>
</reference>
<accession>E6IYX8</accession>
<name>E6IYX8_STRAP</name>
<evidence type="ECO:0000313" key="2">
    <source>
        <dbReference type="Proteomes" id="UP000002973"/>
    </source>
</evidence>
<protein>
    <submittedName>
        <fullName evidence="1">Uncharacterized protein</fullName>
    </submittedName>
</protein>
<organism evidence="1 2">
    <name type="scientific">Streptococcus anginosus F0211</name>
    <dbReference type="NCBI Taxonomy" id="706437"/>
    <lineage>
        <taxon>Bacteria</taxon>
        <taxon>Bacillati</taxon>
        <taxon>Bacillota</taxon>
        <taxon>Bacilli</taxon>
        <taxon>Lactobacillales</taxon>
        <taxon>Streptococcaceae</taxon>
        <taxon>Streptococcus</taxon>
        <taxon>Streptococcus anginosus group</taxon>
    </lineage>
</organism>
<dbReference type="EMBL" id="AECT01000003">
    <property type="protein sequence ID" value="EFU23233.1"/>
    <property type="molecule type" value="Genomic_DNA"/>
</dbReference>
<proteinExistence type="predicted"/>